<dbReference type="OrthoDB" id="1334205at2759"/>
<comment type="caution">
    <text evidence="1">The sequence shown here is derived from an EMBL/GenBank/DDBJ whole genome shotgun (WGS) entry which is preliminary data.</text>
</comment>
<keyword evidence="2" id="KW-1185">Reference proteome</keyword>
<reference evidence="1 2" key="1">
    <citation type="submission" date="2014-11" db="EMBL/GenBank/DDBJ databases">
        <title>Genetic blueprint of the zoonotic pathogen Toxocara canis.</title>
        <authorList>
            <person name="Zhu X.-Q."/>
            <person name="Korhonen P.K."/>
            <person name="Cai H."/>
            <person name="Young N.D."/>
            <person name="Nejsum P."/>
            <person name="von Samson-Himmelstjerna G."/>
            <person name="Boag P.R."/>
            <person name="Tan P."/>
            <person name="Li Q."/>
            <person name="Min J."/>
            <person name="Yang Y."/>
            <person name="Wang X."/>
            <person name="Fang X."/>
            <person name="Hall R.S."/>
            <person name="Hofmann A."/>
            <person name="Sternberg P.W."/>
            <person name="Jex A.R."/>
            <person name="Gasser R.B."/>
        </authorList>
    </citation>
    <scope>NUCLEOTIDE SEQUENCE [LARGE SCALE GENOMIC DNA]</scope>
    <source>
        <strain evidence="1">PN_DK_2014</strain>
    </source>
</reference>
<dbReference type="Gene3D" id="2.60.40.1760">
    <property type="entry name" value="glycosyl hydrolase (family 31)"/>
    <property type="match status" value="1"/>
</dbReference>
<organism evidence="1 2">
    <name type="scientific">Toxocara canis</name>
    <name type="common">Canine roundworm</name>
    <dbReference type="NCBI Taxonomy" id="6265"/>
    <lineage>
        <taxon>Eukaryota</taxon>
        <taxon>Metazoa</taxon>
        <taxon>Ecdysozoa</taxon>
        <taxon>Nematoda</taxon>
        <taxon>Chromadorea</taxon>
        <taxon>Rhabditida</taxon>
        <taxon>Spirurina</taxon>
        <taxon>Ascaridomorpha</taxon>
        <taxon>Ascaridoidea</taxon>
        <taxon>Toxocaridae</taxon>
        <taxon>Toxocara</taxon>
    </lineage>
</organism>
<dbReference type="Proteomes" id="UP000031036">
    <property type="component" value="Unassembled WGS sequence"/>
</dbReference>
<gene>
    <name evidence="1" type="ORF">Tcan_00434</name>
</gene>
<feature type="non-terminal residue" evidence="1">
    <location>
        <position position="1"/>
    </location>
</feature>
<accession>A0A0B2UR67</accession>
<dbReference type="STRING" id="6265.A0A0B2UR67"/>
<dbReference type="EMBL" id="JPKZ01016901">
    <property type="protein sequence ID" value="KHN71868.1"/>
    <property type="molecule type" value="Genomic_DNA"/>
</dbReference>
<dbReference type="AlphaFoldDB" id="A0A0B2UR67"/>
<sequence>NINIPWCYFPVNTGYVASHKNASLTILKRYSKSPASPFGKTIDDLTLKQTQIGATLNVRIGYDGSYEPPVYIPRQPSSSPEKLSLVEGGSMSNINNAVYSFSITRGNGATRIWDTSIGTCI</sequence>
<proteinExistence type="predicted"/>
<evidence type="ECO:0000313" key="2">
    <source>
        <dbReference type="Proteomes" id="UP000031036"/>
    </source>
</evidence>
<feature type="non-terminal residue" evidence="1">
    <location>
        <position position="121"/>
    </location>
</feature>
<evidence type="ECO:0000313" key="1">
    <source>
        <dbReference type="EMBL" id="KHN71868.1"/>
    </source>
</evidence>
<protein>
    <submittedName>
        <fullName evidence="1">Uncharacterized protein</fullName>
    </submittedName>
</protein>
<name>A0A0B2UR67_TOXCA</name>